<comment type="caution">
    <text evidence="1">The sequence shown here is derived from an EMBL/GenBank/DDBJ whole genome shotgun (WGS) entry which is preliminary data.</text>
</comment>
<keyword evidence="2" id="KW-1185">Reference proteome</keyword>
<name>A0A9Q1FP10_SYNKA</name>
<evidence type="ECO:0000313" key="2">
    <source>
        <dbReference type="Proteomes" id="UP001152622"/>
    </source>
</evidence>
<dbReference type="Proteomes" id="UP001152622">
    <property type="component" value="Chromosome 4"/>
</dbReference>
<sequence length="142" mass="16167">MGLKGSVLGAQRHRAVRETQVSELMPAVNLTLLIRTQMSQRGTERWPCLSPHPHHRAHMLSLKRPLMQGGPSPLRKLMCTEQIRGQSSSRESHLCAQGRPYESVKDEGGWERVMLQRCFHYGNLRRLHTCADILHVDSPVNL</sequence>
<reference evidence="1" key="1">
    <citation type="journal article" date="2023" name="Science">
        <title>Genome structures resolve the early diversification of teleost fishes.</title>
        <authorList>
            <person name="Parey E."/>
            <person name="Louis A."/>
            <person name="Montfort J."/>
            <person name="Bouchez O."/>
            <person name="Roques C."/>
            <person name="Iampietro C."/>
            <person name="Lluch J."/>
            <person name="Castinel A."/>
            <person name="Donnadieu C."/>
            <person name="Desvignes T."/>
            <person name="Floi Bucao C."/>
            <person name="Jouanno E."/>
            <person name="Wen M."/>
            <person name="Mejri S."/>
            <person name="Dirks R."/>
            <person name="Jansen H."/>
            <person name="Henkel C."/>
            <person name="Chen W.J."/>
            <person name="Zahm M."/>
            <person name="Cabau C."/>
            <person name="Klopp C."/>
            <person name="Thompson A.W."/>
            <person name="Robinson-Rechavi M."/>
            <person name="Braasch I."/>
            <person name="Lecointre G."/>
            <person name="Bobe J."/>
            <person name="Postlethwait J.H."/>
            <person name="Berthelot C."/>
            <person name="Roest Crollius H."/>
            <person name="Guiguen Y."/>
        </authorList>
    </citation>
    <scope>NUCLEOTIDE SEQUENCE</scope>
    <source>
        <strain evidence="1">WJC10195</strain>
    </source>
</reference>
<dbReference type="EMBL" id="JAINUF010000004">
    <property type="protein sequence ID" value="KAJ8363399.1"/>
    <property type="molecule type" value="Genomic_DNA"/>
</dbReference>
<accession>A0A9Q1FP10</accession>
<protein>
    <submittedName>
        <fullName evidence="1">Uncharacterized protein</fullName>
    </submittedName>
</protein>
<dbReference type="AlphaFoldDB" id="A0A9Q1FP10"/>
<evidence type="ECO:0000313" key="1">
    <source>
        <dbReference type="EMBL" id="KAJ8363399.1"/>
    </source>
</evidence>
<organism evidence="1 2">
    <name type="scientific">Synaphobranchus kaupii</name>
    <name type="common">Kaup's arrowtooth eel</name>
    <dbReference type="NCBI Taxonomy" id="118154"/>
    <lineage>
        <taxon>Eukaryota</taxon>
        <taxon>Metazoa</taxon>
        <taxon>Chordata</taxon>
        <taxon>Craniata</taxon>
        <taxon>Vertebrata</taxon>
        <taxon>Euteleostomi</taxon>
        <taxon>Actinopterygii</taxon>
        <taxon>Neopterygii</taxon>
        <taxon>Teleostei</taxon>
        <taxon>Anguilliformes</taxon>
        <taxon>Synaphobranchidae</taxon>
        <taxon>Synaphobranchus</taxon>
    </lineage>
</organism>
<gene>
    <name evidence="1" type="ORF">SKAU_G00122300</name>
</gene>
<proteinExistence type="predicted"/>